<gene>
    <name evidence="2" type="ORF">J2800_002110</name>
</gene>
<dbReference type="InterPro" id="IPR014748">
    <property type="entry name" value="Enoyl-CoA_hydra_C"/>
</dbReference>
<evidence type="ECO:0000256" key="1">
    <source>
        <dbReference type="ARBA" id="ARBA00005254"/>
    </source>
</evidence>
<reference evidence="2 3" key="1">
    <citation type="submission" date="2023-07" db="EMBL/GenBank/DDBJ databases">
        <title>Sorghum-associated microbial communities from plants grown in Nebraska, USA.</title>
        <authorList>
            <person name="Schachtman D."/>
        </authorList>
    </citation>
    <scope>NUCLEOTIDE SEQUENCE [LARGE SCALE GENOMIC DNA]</scope>
    <source>
        <strain evidence="2 3">DS2154</strain>
    </source>
</reference>
<proteinExistence type="inferred from homology"/>
<dbReference type="Gene3D" id="3.90.226.10">
    <property type="entry name" value="2-enoyl-CoA Hydratase, Chain A, domain 1"/>
    <property type="match status" value="1"/>
</dbReference>
<keyword evidence="2" id="KW-0413">Isomerase</keyword>
<dbReference type="NCBIfam" id="NF004635">
    <property type="entry name" value="PRK05981.1"/>
    <property type="match status" value="1"/>
</dbReference>
<comment type="similarity">
    <text evidence="1">Belongs to the enoyl-CoA hydratase/isomerase family.</text>
</comment>
<dbReference type="EMBL" id="JAVDRL010000005">
    <property type="protein sequence ID" value="MDR6531368.1"/>
    <property type="molecule type" value="Genomic_DNA"/>
</dbReference>
<dbReference type="EC" id="5.3.3.18" evidence="2"/>
<dbReference type="Gene3D" id="1.10.12.10">
    <property type="entry name" value="Lyase 2-enoyl-coa Hydratase, Chain A, domain 2"/>
    <property type="match status" value="1"/>
</dbReference>
<evidence type="ECO:0000313" key="3">
    <source>
        <dbReference type="Proteomes" id="UP001262754"/>
    </source>
</evidence>
<organism evidence="2 3">
    <name type="scientific">Caulobacter rhizosphaerae</name>
    <dbReference type="NCBI Taxonomy" id="2010972"/>
    <lineage>
        <taxon>Bacteria</taxon>
        <taxon>Pseudomonadati</taxon>
        <taxon>Pseudomonadota</taxon>
        <taxon>Alphaproteobacteria</taxon>
        <taxon>Caulobacterales</taxon>
        <taxon>Caulobacteraceae</taxon>
        <taxon>Caulobacter</taxon>
    </lineage>
</organism>
<dbReference type="GO" id="GO:0016853">
    <property type="term" value="F:isomerase activity"/>
    <property type="evidence" value="ECO:0007669"/>
    <property type="project" value="UniProtKB-KW"/>
</dbReference>
<dbReference type="PANTHER" id="PTHR43459:SF1">
    <property type="entry name" value="EG:BACN32G11.4 PROTEIN"/>
    <property type="match status" value="1"/>
</dbReference>
<dbReference type="RefSeq" id="WP_310031245.1">
    <property type="nucleotide sequence ID" value="NZ_JAVDRL010000005.1"/>
</dbReference>
<dbReference type="InterPro" id="IPR029045">
    <property type="entry name" value="ClpP/crotonase-like_dom_sf"/>
</dbReference>
<evidence type="ECO:0000313" key="2">
    <source>
        <dbReference type="EMBL" id="MDR6531368.1"/>
    </source>
</evidence>
<protein>
    <submittedName>
        <fullName evidence="2">2-(1,2-epoxy-1,2-dihydrophenyl)acetyl-CoA isomerase</fullName>
        <ecNumber evidence="2">5.3.3.18</ecNumber>
    </submittedName>
</protein>
<dbReference type="PANTHER" id="PTHR43459">
    <property type="entry name" value="ENOYL-COA HYDRATASE"/>
    <property type="match status" value="1"/>
</dbReference>
<dbReference type="InterPro" id="IPR001753">
    <property type="entry name" value="Enoyl-CoA_hydra/iso"/>
</dbReference>
<dbReference type="Proteomes" id="UP001262754">
    <property type="component" value="Unassembled WGS sequence"/>
</dbReference>
<dbReference type="Pfam" id="PF00378">
    <property type="entry name" value="ECH_1"/>
    <property type="match status" value="1"/>
</dbReference>
<dbReference type="CDD" id="cd06558">
    <property type="entry name" value="crotonase-like"/>
    <property type="match status" value="1"/>
</dbReference>
<sequence>MTYEKIRLEAADGVAVITLADPATLNAAGVDMASELARAFGAIAAGEVEARAVILTGEGRGFCSGANLAGGATGREPDSDGKPDVGAALESTYNPLVDLLRGFPLPIVTAVNGAAAGIGCSLALLGDIIVAAESAYFLQAFRRIGLVPDGGSTYLLPRLVGKARAMEMMLLGDKVSAATALSWGLINRCVPDAELMTTASAIAQDLAKGPAALSIIRKLVWDSLDADWGAQLHAERHGQKAAGKTDDFIEGVSAFLQKRPAAFRGR</sequence>
<accession>A0ABU1MYW6</accession>
<dbReference type="SUPFAM" id="SSF52096">
    <property type="entry name" value="ClpP/crotonase"/>
    <property type="match status" value="1"/>
</dbReference>
<keyword evidence="3" id="KW-1185">Reference proteome</keyword>
<comment type="caution">
    <text evidence="2">The sequence shown here is derived from an EMBL/GenBank/DDBJ whole genome shotgun (WGS) entry which is preliminary data.</text>
</comment>
<name>A0ABU1MYW6_9CAUL</name>